<feature type="transmembrane region" description="Helical" evidence="1">
    <location>
        <begin position="35"/>
        <end position="53"/>
    </location>
</feature>
<dbReference type="AlphaFoldDB" id="S3D4W6"/>
<keyword evidence="3" id="KW-1185">Reference proteome</keyword>
<accession>S3D4W6</accession>
<dbReference type="KEGG" id="glz:GLAREA_06510"/>
<sequence>MSNARSFKYLPILVQDEESEKDFIHRPKRIIPANLLKFTCLLIVALPYAHILWPKEHSVLVVIENDEMFLTTDPFVNDSEDQLNPPWDELYVGSWVAIEYPSIVGTPPPGMRMNEVAAEPHKWAEESEGYGVAVMHQIHCIMTIKHALYDLSCVMPILHSNTPKTEEVRRVFQVGVTLTFAATGPALFNPFGIEQLNVLLKVGLGQRHPAQERLIIASMGEGQQAVGKAVYAVLSVEPQPQNAYLRKHFKVMEL</sequence>
<reference evidence="2 3" key="1">
    <citation type="journal article" date="2013" name="BMC Genomics">
        <title>Genomics-driven discovery of the pneumocandin biosynthetic gene cluster in the fungus Glarea lozoyensis.</title>
        <authorList>
            <person name="Chen L."/>
            <person name="Yue Q."/>
            <person name="Zhang X."/>
            <person name="Xiang M."/>
            <person name="Wang C."/>
            <person name="Li S."/>
            <person name="Che Y."/>
            <person name="Ortiz-Lopez F.J."/>
            <person name="Bills G.F."/>
            <person name="Liu X."/>
            <person name="An Z."/>
        </authorList>
    </citation>
    <scope>NUCLEOTIDE SEQUENCE [LARGE SCALE GENOMIC DNA]</scope>
    <source>
        <strain evidence="3">ATCC 20868 / MF5171</strain>
    </source>
</reference>
<dbReference type="OrthoDB" id="3687641at2759"/>
<proteinExistence type="predicted"/>
<dbReference type="Proteomes" id="UP000016922">
    <property type="component" value="Unassembled WGS sequence"/>
</dbReference>
<dbReference type="HOGENOM" id="CLU_1094367_0_0_1"/>
<dbReference type="EMBL" id="KE145358">
    <property type="protein sequence ID" value="EPE33497.1"/>
    <property type="molecule type" value="Genomic_DNA"/>
</dbReference>
<gene>
    <name evidence="2" type="ORF">GLAREA_06510</name>
</gene>
<keyword evidence="1" id="KW-0812">Transmembrane</keyword>
<evidence type="ECO:0000313" key="3">
    <source>
        <dbReference type="Proteomes" id="UP000016922"/>
    </source>
</evidence>
<dbReference type="RefSeq" id="XP_008080114.1">
    <property type="nucleotide sequence ID" value="XM_008081923.1"/>
</dbReference>
<keyword evidence="1" id="KW-0472">Membrane</keyword>
<keyword evidence="1" id="KW-1133">Transmembrane helix</keyword>
<protein>
    <submittedName>
        <fullName evidence="2">Uncharacterized protein</fullName>
    </submittedName>
</protein>
<evidence type="ECO:0000256" key="1">
    <source>
        <dbReference type="SAM" id="Phobius"/>
    </source>
</evidence>
<name>S3D4W6_GLAL2</name>
<dbReference type="GeneID" id="19465563"/>
<organism evidence="2 3">
    <name type="scientific">Glarea lozoyensis (strain ATCC 20868 / MF5171)</name>
    <dbReference type="NCBI Taxonomy" id="1116229"/>
    <lineage>
        <taxon>Eukaryota</taxon>
        <taxon>Fungi</taxon>
        <taxon>Dikarya</taxon>
        <taxon>Ascomycota</taxon>
        <taxon>Pezizomycotina</taxon>
        <taxon>Leotiomycetes</taxon>
        <taxon>Helotiales</taxon>
        <taxon>Helotiaceae</taxon>
        <taxon>Glarea</taxon>
    </lineage>
</organism>
<evidence type="ECO:0000313" key="2">
    <source>
        <dbReference type="EMBL" id="EPE33497.1"/>
    </source>
</evidence>